<dbReference type="Proteomes" id="UP000094526">
    <property type="component" value="Unassembled WGS sequence"/>
</dbReference>
<name>A0A1C1CRJ6_9EURO</name>
<proteinExistence type="predicted"/>
<evidence type="ECO:0000313" key="3">
    <source>
        <dbReference type="Proteomes" id="UP000094526"/>
    </source>
</evidence>
<feature type="region of interest" description="Disordered" evidence="1">
    <location>
        <begin position="63"/>
        <end position="152"/>
    </location>
</feature>
<accession>A0A1C1CRJ6</accession>
<comment type="caution">
    <text evidence="2">The sequence shown here is derived from an EMBL/GenBank/DDBJ whole genome shotgun (WGS) entry which is preliminary data.</text>
</comment>
<feature type="region of interest" description="Disordered" evidence="1">
    <location>
        <begin position="1"/>
        <end position="23"/>
    </location>
</feature>
<dbReference type="VEuPathDB" id="FungiDB:CLCR_09212"/>
<feature type="compositionally biased region" description="Basic and acidic residues" evidence="1">
    <location>
        <begin position="101"/>
        <end position="114"/>
    </location>
</feature>
<dbReference type="AlphaFoldDB" id="A0A1C1CRJ6"/>
<reference evidence="3" key="1">
    <citation type="submission" date="2015-07" db="EMBL/GenBank/DDBJ databases">
        <authorList>
            <person name="Teixeira M.M."/>
            <person name="Souza R.C."/>
            <person name="Almeida L.G."/>
            <person name="Vicente V.A."/>
            <person name="de Hoog S."/>
            <person name="Bocca A.L."/>
            <person name="de Almeida S.R."/>
            <person name="Vasconcelos A.T."/>
            <person name="Felipe M.S."/>
        </authorList>
    </citation>
    <scope>NUCLEOTIDE SEQUENCE [LARGE SCALE GENOMIC DNA]</scope>
    <source>
        <strain evidence="3">KSF</strain>
    </source>
</reference>
<gene>
    <name evidence="2" type="ORF">CLCR_09212</name>
</gene>
<dbReference type="OrthoDB" id="10608230at2759"/>
<protein>
    <submittedName>
        <fullName evidence="2">Uncharacterized protein</fullName>
    </submittedName>
</protein>
<evidence type="ECO:0000256" key="1">
    <source>
        <dbReference type="SAM" id="MobiDB-lite"/>
    </source>
</evidence>
<keyword evidence="3" id="KW-1185">Reference proteome</keyword>
<evidence type="ECO:0000313" key="2">
    <source>
        <dbReference type="EMBL" id="OCT51136.1"/>
    </source>
</evidence>
<dbReference type="EMBL" id="LGRB01000009">
    <property type="protein sequence ID" value="OCT51136.1"/>
    <property type="molecule type" value="Genomic_DNA"/>
</dbReference>
<feature type="compositionally biased region" description="Basic and acidic residues" evidence="1">
    <location>
        <begin position="135"/>
        <end position="152"/>
    </location>
</feature>
<sequence length="165" mass="19189">MPWRFLDMQDRHPRGTPVAPQHGGLRQIPVQKTRMRKVVDANRNKWLVRRVVREDGFEPVRERRRPGATYQPQYEARHCPPHHPNHGVRQASQSLGPTGPVEHDGQPHANESGHRPQFNFAPHPQQGRRRAPPVQHREDPYRAAERAPREAKKAKCIKWLGFFIS</sequence>
<organism evidence="2 3">
    <name type="scientific">Cladophialophora carrionii</name>
    <dbReference type="NCBI Taxonomy" id="86049"/>
    <lineage>
        <taxon>Eukaryota</taxon>
        <taxon>Fungi</taxon>
        <taxon>Dikarya</taxon>
        <taxon>Ascomycota</taxon>
        <taxon>Pezizomycotina</taxon>
        <taxon>Eurotiomycetes</taxon>
        <taxon>Chaetothyriomycetidae</taxon>
        <taxon>Chaetothyriales</taxon>
        <taxon>Herpotrichiellaceae</taxon>
        <taxon>Cladophialophora</taxon>
    </lineage>
</organism>